<dbReference type="EMBL" id="FOHV01000007">
    <property type="protein sequence ID" value="SET01608.1"/>
    <property type="molecule type" value="Genomic_DNA"/>
</dbReference>
<name>A0A1I0B409_9GAMM</name>
<dbReference type="Gene3D" id="3.20.20.380">
    <property type="entry name" value="Copper homeostasis (CutC) domain"/>
    <property type="match status" value="1"/>
</dbReference>
<proteinExistence type="inferred from homology"/>
<gene>
    <name evidence="2" type="primary">cutC</name>
    <name evidence="3" type="ORF">SAMN02583745_01140</name>
</gene>
<dbReference type="AlphaFoldDB" id="A0A1I0B409"/>
<evidence type="ECO:0000313" key="3">
    <source>
        <dbReference type="EMBL" id="SET01608.1"/>
    </source>
</evidence>
<organism evidence="3 4">
    <name type="scientific">Thorsellia anophelis DSM 18579</name>
    <dbReference type="NCBI Taxonomy" id="1123402"/>
    <lineage>
        <taxon>Bacteria</taxon>
        <taxon>Pseudomonadati</taxon>
        <taxon>Pseudomonadota</taxon>
        <taxon>Gammaproteobacteria</taxon>
        <taxon>Enterobacterales</taxon>
        <taxon>Thorselliaceae</taxon>
        <taxon>Thorsellia</taxon>
    </lineage>
</organism>
<dbReference type="Pfam" id="PF03932">
    <property type="entry name" value="CutC"/>
    <property type="match status" value="1"/>
</dbReference>
<dbReference type="HAMAP" id="MF_00795">
    <property type="entry name" value="CutC"/>
    <property type="match status" value="1"/>
</dbReference>
<dbReference type="InterPro" id="IPR036822">
    <property type="entry name" value="CutC-like_dom_sf"/>
</dbReference>
<dbReference type="InterPro" id="IPR005627">
    <property type="entry name" value="CutC-like"/>
</dbReference>
<accession>A0A1I0B409</accession>
<keyword evidence="2" id="KW-0963">Cytoplasm</keyword>
<evidence type="ECO:0000256" key="2">
    <source>
        <dbReference type="HAMAP-Rule" id="MF_00795"/>
    </source>
</evidence>
<sequence length="218" mass="23673">MDADTRSVIKEACVDGYTQAIQAWKKGADRIELCADLTVGGVTPSMGTIAQTIKDVPLPIFVLIRPRGGNFHFSEAEFKIMLQDITLCKTLGVAGVVIGALDKNNQIDSRINTLIDCAKPMAITFHKAFDEIDDKLAAIDKITQLGCDRILSSASGISIYDHIEHFESLIQYAKNKITFVACGGVSDKNLKDVSNQLSTNEFHGKLIVGQLGKESGNE</sequence>
<dbReference type="RefSeq" id="WP_093318495.1">
    <property type="nucleotide sequence ID" value="NZ_FOHV01000007.1"/>
</dbReference>
<dbReference type="PANTHER" id="PTHR12598:SF0">
    <property type="entry name" value="COPPER HOMEOSTASIS PROTEIN CUTC HOMOLOG"/>
    <property type="match status" value="1"/>
</dbReference>
<protein>
    <recommendedName>
        <fullName evidence="2">PF03932 family protein CutC</fullName>
    </recommendedName>
</protein>
<dbReference type="GO" id="GO:0005507">
    <property type="term" value="F:copper ion binding"/>
    <property type="evidence" value="ECO:0007669"/>
    <property type="project" value="TreeGrafter"/>
</dbReference>
<dbReference type="Proteomes" id="UP000242642">
    <property type="component" value="Unassembled WGS sequence"/>
</dbReference>
<dbReference type="OrthoDB" id="9815677at2"/>
<keyword evidence="4" id="KW-1185">Reference proteome</keyword>
<comment type="subcellular location">
    <subcellularLocation>
        <location evidence="2">Cytoplasm</location>
    </subcellularLocation>
</comment>
<comment type="similarity">
    <text evidence="1 2">Belongs to the CutC family.</text>
</comment>
<comment type="caution">
    <text evidence="2">Once thought to be involved in copper homeostasis, experiments in E.coli have shown this is not the case.</text>
</comment>
<dbReference type="GO" id="GO:0005737">
    <property type="term" value="C:cytoplasm"/>
    <property type="evidence" value="ECO:0007669"/>
    <property type="project" value="UniProtKB-SubCell"/>
</dbReference>
<evidence type="ECO:0000256" key="1">
    <source>
        <dbReference type="ARBA" id="ARBA00007768"/>
    </source>
</evidence>
<dbReference type="STRING" id="1123402.SAMN02583745_01140"/>
<dbReference type="PANTHER" id="PTHR12598">
    <property type="entry name" value="COPPER HOMEOSTASIS PROTEIN CUTC"/>
    <property type="match status" value="1"/>
</dbReference>
<dbReference type="SUPFAM" id="SSF110395">
    <property type="entry name" value="CutC-like"/>
    <property type="match status" value="1"/>
</dbReference>
<evidence type="ECO:0000313" key="4">
    <source>
        <dbReference type="Proteomes" id="UP000242642"/>
    </source>
</evidence>
<reference evidence="4" key="1">
    <citation type="submission" date="2016-10" db="EMBL/GenBank/DDBJ databases">
        <authorList>
            <person name="Varghese N."/>
            <person name="Submissions S."/>
        </authorList>
    </citation>
    <scope>NUCLEOTIDE SEQUENCE [LARGE SCALE GENOMIC DNA]</scope>
    <source>
        <strain evidence="4">DSM 18579</strain>
    </source>
</reference>